<dbReference type="SUPFAM" id="SSF56112">
    <property type="entry name" value="Protein kinase-like (PK-like)"/>
    <property type="match status" value="1"/>
</dbReference>
<sequence length="302" mass="34764">MDEVLDPAIIEALPAGCEVVYVERHGTPSWANGYKVEVEVDGDEKAYFLKILQRDRHAEMARGEYESQLAMWKHIPDNVVVPVAHGTLKDDDSRSFYLALYRDFKDRVPEAAPLVDVLRTLQTSGISPNGKFGFHVPTFNGYVPLINDWCDTWEEWFARQLKSDIEWEQSIRGQDDEFNEIAGRFIEKVVPRLLRPLETGGRSINPVLIHGDLWHGNTDIDSVTNKVILFDACCCYGHSEMELFMMRETRYIFSNDHIAYYKKCVDASEPLADFDDRLTLYAIVKEDMLLLLEKYPNGIDDF</sequence>
<dbReference type="OrthoDB" id="5772781at2759"/>
<feature type="non-terminal residue" evidence="3">
    <location>
        <position position="302"/>
    </location>
</feature>
<proteinExistence type="predicted"/>
<protein>
    <recommendedName>
        <fullName evidence="1">protein-ribulosamine 3-kinase</fullName>
        <ecNumber evidence="1">2.7.1.172</ecNumber>
    </recommendedName>
</protein>
<evidence type="ECO:0000256" key="2">
    <source>
        <dbReference type="ARBA" id="ARBA00048655"/>
    </source>
</evidence>
<dbReference type="EMBL" id="JAGPNK010000003">
    <property type="protein sequence ID" value="KAH7324594.1"/>
    <property type="molecule type" value="Genomic_DNA"/>
</dbReference>
<dbReference type="InterPro" id="IPR016477">
    <property type="entry name" value="Fructo-/Ketosamine-3-kinase"/>
</dbReference>
<evidence type="ECO:0000313" key="3">
    <source>
        <dbReference type="EMBL" id="KAH7324594.1"/>
    </source>
</evidence>
<dbReference type="PANTHER" id="PTHR12149:SF8">
    <property type="entry name" value="PROTEIN-RIBULOSAMINE 3-KINASE"/>
    <property type="match status" value="1"/>
</dbReference>
<gene>
    <name evidence="3" type="ORF">B0I35DRAFT_497012</name>
</gene>
<dbReference type="Pfam" id="PF03881">
    <property type="entry name" value="Fructosamin_kin"/>
    <property type="match status" value="1"/>
</dbReference>
<keyword evidence="4" id="KW-1185">Reference proteome</keyword>
<evidence type="ECO:0000256" key="1">
    <source>
        <dbReference type="ARBA" id="ARBA00011961"/>
    </source>
</evidence>
<dbReference type="InterPro" id="IPR011009">
    <property type="entry name" value="Kinase-like_dom_sf"/>
</dbReference>
<reference evidence="3" key="1">
    <citation type="journal article" date="2021" name="Nat. Commun.">
        <title>Genetic determinants of endophytism in the Arabidopsis root mycobiome.</title>
        <authorList>
            <person name="Mesny F."/>
            <person name="Miyauchi S."/>
            <person name="Thiergart T."/>
            <person name="Pickel B."/>
            <person name="Atanasova L."/>
            <person name="Karlsson M."/>
            <person name="Huettel B."/>
            <person name="Barry K.W."/>
            <person name="Haridas S."/>
            <person name="Chen C."/>
            <person name="Bauer D."/>
            <person name="Andreopoulos W."/>
            <person name="Pangilinan J."/>
            <person name="LaButti K."/>
            <person name="Riley R."/>
            <person name="Lipzen A."/>
            <person name="Clum A."/>
            <person name="Drula E."/>
            <person name="Henrissat B."/>
            <person name="Kohler A."/>
            <person name="Grigoriev I.V."/>
            <person name="Martin F.M."/>
            <person name="Hacquard S."/>
        </authorList>
    </citation>
    <scope>NUCLEOTIDE SEQUENCE</scope>
    <source>
        <strain evidence="3">MPI-CAGE-CH-0235</strain>
    </source>
</reference>
<accession>A0A8K0STM8</accession>
<dbReference type="Proteomes" id="UP000813444">
    <property type="component" value="Unassembled WGS sequence"/>
</dbReference>
<dbReference type="EC" id="2.7.1.172" evidence="1"/>
<dbReference type="Gene3D" id="3.90.1200.10">
    <property type="match status" value="1"/>
</dbReference>
<name>A0A8K0STM8_9HYPO</name>
<dbReference type="PIRSF" id="PIRSF006221">
    <property type="entry name" value="Ketosamine-3-kinase"/>
    <property type="match status" value="1"/>
</dbReference>
<dbReference type="PANTHER" id="PTHR12149">
    <property type="entry name" value="FRUCTOSAMINE 3 KINASE-RELATED PROTEIN"/>
    <property type="match status" value="1"/>
</dbReference>
<evidence type="ECO:0000313" key="4">
    <source>
        <dbReference type="Proteomes" id="UP000813444"/>
    </source>
</evidence>
<dbReference type="AlphaFoldDB" id="A0A8K0STM8"/>
<dbReference type="GO" id="GO:0102193">
    <property type="term" value="F:protein-ribulosamine 3-kinase activity"/>
    <property type="evidence" value="ECO:0007669"/>
    <property type="project" value="UniProtKB-EC"/>
</dbReference>
<organism evidence="3 4">
    <name type="scientific">Stachybotrys elegans</name>
    <dbReference type="NCBI Taxonomy" id="80388"/>
    <lineage>
        <taxon>Eukaryota</taxon>
        <taxon>Fungi</taxon>
        <taxon>Dikarya</taxon>
        <taxon>Ascomycota</taxon>
        <taxon>Pezizomycotina</taxon>
        <taxon>Sordariomycetes</taxon>
        <taxon>Hypocreomycetidae</taxon>
        <taxon>Hypocreales</taxon>
        <taxon>Stachybotryaceae</taxon>
        <taxon>Stachybotrys</taxon>
    </lineage>
</organism>
<comment type="catalytic activity">
    <reaction evidence="2">
        <text>N(6)-D-ribulosyl-L-lysyl-[protein] + ATP = N(6)-(3-O-phospho-D-ribulosyl)-L-lysyl-[protein] + ADP + H(+)</text>
        <dbReference type="Rhea" id="RHEA:48432"/>
        <dbReference type="Rhea" id="RHEA-COMP:12103"/>
        <dbReference type="Rhea" id="RHEA-COMP:12104"/>
        <dbReference type="ChEBI" id="CHEBI:15378"/>
        <dbReference type="ChEBI" id="CHEBI:30616"/>
        <dbReference type="ChEBI" id="CHEBI:90418"/>
        <dbReference type="ChEBI" id="CHEBI:90420"/>
        <dbReference type="ChEBI" id="CHEBI:456216"/>
        <dbReference type="EC" id="2.7.1.172"/>
    </reaction>
    <physiologicalReaction direction="left-to-right" evidence="2">
        <dbReference type="Rhea" id="RHEA:48433"/>
    </physiologicalReaction>
</comment>
<comment type="caution">
    <text evidence="3">The sequence shown here is derived from an EMBL/GenBank/DDBJ whole genome shotgun (WGS) entry which is preliminary data.</text>
</comment>